<feature type="region of interest" description="Disordered" evidence="1">
    <location>
        <begin position="95"/>
        <end position="235"/>
    </location>
</feature>
<dbReference type="EMBL" id="CP023700">
    <property type="protein sequence ID" value="QEU85511.1"/>
    <property type="molecule type" value="Genomic_DNA"/>
</dbReference>
<keyword evidence="5" id="KW-1185">Reference proteome</keyword>
<reference evidence="4 5" key="1">
    <citation type="submission" date="2017-09" db="EMBL/GenBank/DDBJ databases">
        <authorList>
            <person name="Lee N."/>
            <person name="Cho B.-K."/>
        </authorList>
    </citation>
    <scope>NUCLEOTIDE SEQUENCE [LARGE SCALE GENOMIC DNA]</scope>
    <source>
        <strain evidence="4 5">ATCC 39115</strain>
    </source>
</reference>
<feature type="domain" description="Peptidoglycan binding-like" evidence="3">
    <location>
        <begin position="372"/>
        <end position="429"/>
    </location>
</feature>
<name>A0ABX6ACW8_STRVD</name>
<sequence>MACRVPAEFRIPGARAPGCEEDLHNLWSSRGEGRHVEQPNGNPCPECGAPRHRDHTPSCTCTLRASDALRDARTAQAAAAEDFDPLRIRPYVELDGGAADSAPDTPGGAPDGGRDTGRAPGSRGAQDAPAASGAPRAADATVQLRAVTPQAPGPADPSGARAPSDAPAPTGTPAGPSDAPGAGNPTSVLPTPLAPPTTEPSATDLDLFETGHPSPSQAAPAGDDTVGRAAAPPRRRRRTGLLAVAGAVVAVVGAAGWASGLFSYETPSRDGAPPEDIRAGVPDPSSAPLSATPTTGASSAAPTSVSSPSASASASASPSASPSPSATSATPSPSESAEPSSTPTTPAPTVATEGTEEDGPEAAAPVLGRGDRGPEVTELQLRLRQLHLYNGDVNGQFNRRVEDSLRAYQWARGLQDELGVYGPRTRARLESETREP</sequence>
<dbReference type="InterPro" id="IPR002477">
    <property type="entry name" value="Peptidoglycan-bd-like"/>
</dbReference>
<evidence type="ECO:0000313" key="4">
    <source>
        <dbReference type="EMBL" id="QEU85511.1"/>
    </source>
</evidence>
<accession>A0ABX6ACW8</accession>
<keyword evidence="2" id="KW-0812">Transmembrane</keyword>
<organism evidence="4 5">
    <name type="scientific">Streptomyces viridosporus T7A</name>
    <dbReference type="NCBI Taxonomy" id="665577"/>
    <lineage>
        <taxon>Bacteria</taxon>
        <taxon>Bacillati</taxon>
        <taxon>Actinomycetota</taxon>
        <taxon>Actinomycetes</taxon>
        <taxon>Kitasatosporales</taxon>
        <taxon>Streptomycetaceae</taxon>
        <taxon>Streptomyces</taxon>
    </lineage>
</organism>
<feature type="compositionally biased region" description="Low complexity" evidence="1">
    <location>
        <begin position="123"/>
        <end position="140"/>
    </location>
</feature>
<keyword evidence="2" id="KW-0472">Membrane</keyword>
<proteinExistence type="predicted"/>
<dbReference type="SUPFAM" id="SSF47090">
    <property type="entry name" value="PGBD-like"/>
    <property type="match status" value="1"/>
</dbReference>
<protein>
    <submittedName>
        <fullName evidence="4">Peptidoglycan-binding protein</fullName>
    </submittedName>
</protein>
<dbReference type="InterPro" id="IPR036366">
    <property type="entry name" value="PGBDSf"/>
</dbReference>
<evidence type="ECO:0000256" key="2">
    <source>
        <dbReference type="SAM" id="Phobius"/>
    </source>
</evidence>
<feature type="compositionally biased region" description="Low complexity" evidence="1">
    <location>
        <begin position="284"/>
        <end position="353"/>
    </location>
</feature>
<dbReference type="InterPro" id="IPR036365">
    <property type="entry name" value="PGBD-like_sf"/>
</dbReference>
<evidence type="ECO:0000259" key="3">
    <source>
        <dbReference type="Pfam" id="PF01471"/>
    </source>
</evidence>
<dbReference type="Gene3D" id="1.10.101.10">
    <property type="entry name" value="PGBD-like superfamily/PGBD"/>
    <property type="match status" value="1"/>
</dbReference>
<feature type="region of interest" description="Disordered" evidence="1">
    <location>
        <begin position="266"/>
        <end position="373"/>
    </location>
</feature>
<feature type="compositionally biased region" description="Low complexity" evidence="1">
    <location>
        <begin position="162"/>
        <end position="191"/>
    </location>
</feature>
<evidence type="ECO:0000256" key="1">
    <source>
        <dbReference type="SAM" id="MobiDB-lite"/>
    </source>
</evidence>
<evidence type="ECO:0000313" key="5">
    <source>
        <dbReference type="Proteomes" id="UP000327143"/>
    </source>
</evidence>
<feature type="transmembrane region" description="Helical" evidence="2">
    <location>
        <begin position="241"/>
        <end position="264"/>
    </location>
</feature>
<dbReference type="Pfam" id="PF01471">
    <property type="entry name" value="PG_binding_1"/>
    <property type="match status" value="1"/>
</dbReference>
<keyword evidence="2" id="KW-1133">Transmembrane helix</keyword>
<gene>
    <name evidence="4" type="ORF">CP969_12850</name>
</gene>
<feature type="compositionally biased region" description="Low complexity" evidence="1">
    <location>
        <begin position="95"/>
        <end position="108"/>
    </location>
</feature>
<dbReference type="Proteomes" id="UP000327143">
    <property type="component" value="Chromosome"/>
</dbReference>